<name>A0A8S5NIA8_9CAUD</name>
<reference evidence="1" key="1">
    <citation type="journal article" date="2021" name="Proc. Natl. Acad. Sci. U.S.A.">
        <title>A Catalog of Tens of Thousands of Viruses from Human Metagenomes Reveals Hidden Associations with Chronic Diseases.</title>
        <authorList>
            <person name="Tisza M.J."/>
            <person name="Buck C.B."/>
        </authorList>
    </citation>
    <scope>NUCLEOTIDE SEQUENCE</scope>
    <source>
        <strain evidence="1">CttFh17</strain>
    </source>
</reference>
<dbReference type="EMBL" id="BK015176">
    <property type="protein sequence ID" value="DAD94409.1"/>
    <property type="molecule type" value="Genomic_DNA"/>
</dbReference>
<proteinExistence type="predicted"/>
<sequence>MVSPQRVTTVGSSYMKRCYYNMHSVLMARHVK</sequence>
<evidence type="ECO:0000313" key="1">
    <source>
        <dbReference type="EMBL" id="DAD94409.1"/>
    </source>
</evidence>
<protein>
    <submittedName>
        <fullName evidence="1">Uncharacterized protein</fullName>
    </submittedName>
</protein>
<organism evidence="1">
    <name type="scientific">Siphoviridae sp. cttFh17</name>
    <dbReference type="NCBI Taxonomy" id="2826491"/>
    <lineage>
        <taxon>Viruses</taxon>
        <taxon>Duplodnaviria</taxon>
        <taxon>Heunggongvirae</taxon>
        <taxon>Uroviricota</taxon>
        <taxon>Caudoviricetes</taxon>
    </lineage>
</organism>
<accession>A0A8S5NIA8</accession>